<evidence type="ECO:0000313" key="4">
    <source>
        <dbReference type="Proteomes" id="UP001596432"/>
    </source>
</evidence>
<organism evidence="3 4">
    <name type="scientific">Halosimplex aquaticum</name>
    <dbReference type="NCBI Taxonomy" id="3026162"/>
    <lineage>
        <taxon>Archaea</taxon>
        <taxon>Methanobacteriati</taxon>
        <taxon>Methanobacteriota</taxon>
        <taxon>Stenosarchaea group</taxon>
        <taxon>Halobacteria</taxon>
        <taxon>Halobacteriales</taxon>
        <taxon>Haloarculaceae</taxon>
        <taxon>Halosimplex</taxon>
    </lineage>
</organism>
<protein>
    <submittedName>
        <fullName evidence="3">Alpha-L-arabinofuranosidase</fullName>
    </submittedName>
</protein>
<dbReference type="Gene3D" id="3.20.20.80">
    <property type="entry name" value="Glycosidases"/>
    <property type="match status" value="1"/>
</dbReference>
<dbReference type="SUPFAM" id="SSF51445">
    <property type="entry name" value="(Trans)glycosidases"/>
    <property type="match status" value="1"/>
</dbReference>
<dbReference type="PANTHER" id="PTHR43576:SF2">
    <property type="entry name" value="INTRACELLULAR EXO-ALPHA-L-ARABINOFURANOSIDASE 2"/>
    <property type="match status" value="1"/>
</dbReference>
<dbReference type="Proteomes" id="UP001596432">
    <property type="component" value="Unassembled WGS sequence"/>
</dbReference>
<keyword evidence="4" id="KW-1185">Reference proteome</keyword>
<evidence type="ECO:0000313" key="3">
    <source>
        <dbReference type="EMBL" id="MFC7142097.1"/>
    </source>
</evidence>
<evidence type="ECO:0000259" key="2">
    <source>
        <dbReference type="Pfam" id="PF22848"/>
    </source>
</evidence>
<dbReference type="EMBL" id="JBHTAS010000001">
    <property type="protein sequence ID" value="MFC7142097.1"/>
    <property type="molecule type" value="Genomic_DNA"/>
</dbReference>
<comment type="caution">
    <text evidence="3">The sequence shown here is derived from an EMBL/GenBank/DDBJ whole genome shotgun (WGS) entry which is preliminary data.</text>
</comment>
<dbReference type="InterPro" id="IPR013780">
    <property type="entry name" value="Glyco_hydro_b"/>
</dbReference>
<gene>
    <name evidence="3" type="ORF">ACFQMA_19955</name>
</gene>
<dbReference type="AlphaFoldDB" id="A0ABD5Y9A6"/>
<reference evidence="3 4" key="1">
    <citation type="journal article" date="2019" name="Int. J. Syst. Evol. Microbiol.">
        <title>The Global Catalogue of Microorganisms (GCM) 10K type strain sequencing project: providing services to taxonomists for standard genome sequencing and annotation.</title>
        <authorList>
            <consortium name="The Broad Institute Genomics Platform"/>
            <consortium name="The Broad Institute Genome Sequencing Center for Infectious Disease"/>
            <person name="Wu L."/>
            <person name="Ma J."/>
        </authorList>
    </citation>
    <scope>NUCLEOTIDE SEQUENCE [LARGE SCALE GENOMIC DNA]</scope>
    <source>
        <strain evidence="3 4">XZYJT29</strain>
    </source>
</reference>
<feature type="compositionally biased region" description="Basic and acidic residues" evidence="1">
    <location>
        <begin position="785"/>
        <end position="804"/>
    </location>
</feature>
<dbReference type="Gene3D" id="2.60.40.1180">
    <property type="entry name" value="Golgi alpha-mannosidase II"/>
    <property type="match status" value="1"/>
</dbReference>
<dbReference type="InterPro" id="IPR055235">
    <property type="entry name" value="ASD1_cat"/>
</dbReference>
<accession>A0ABD5Y9A6</accession>
<sequence length="838" mass="91656">MTLQTAVVAGAATGTVAGASGTDGQGEASVANTVSVDTSERTDEAVSDGLFGRLCESYESGTIYPGVYSEHVKNPSFYPRTYSEDDFFGPRTFYPASDIEQVDGIPFPWEPVGGDGVSFEQRDGGVSAVDTTNYQRVALDGARGGISQKIVLPDFRTHGYDLSVSVRGDGVETVRAALTSLDGDVLASTDLDVTGEWTRHEVTLELAEASGDQYIAGAIGNVDTPYGKYAVEFTAEGSGHVDLDWINLAADDAIRGKYNPNTVELMREQNTTWLKWPGGNFVSQYNWRDGIGPKSERPVRFNHAWGGINPNYFGTDEYLELCEIADLTPRITIGWWDNPPEWASERQTLPEDAADWVEYCNGDEDTEMGRLRAENGHEDPYDVTHWEVGNEVWGPWQRGSTQDASEYASGSAERIGFTTYYDAMKAVDDDILVYADAMDPGYNESNTPDPATWNETLFAEAGDRLDGFDLHRYNWGIESQEERDAWYEANDAGPIDYNEVLVMFPTEFGRLMADLSEKAADAGVEDFRINVGEYGLFPGVDSGAPYPGPETMPGGSYIAGMLNAFIRQSDTVKEASQTWLPVRMFPPINEDFPPDPNPLAPSGTVTALYSAVFEGEAEWHAVDVGVEGDGRTIPETGPRIRRMEDVPYVDAAATENRRGKELAVFLTNRNLREAADVTLDLGEWYAGKSVETVAVRPTATERPLPHAFPESWAEPTNHVAETSMETVADDGTLSLTLDPAAVVRLYVDNDRGRADTVGDDGVWHGIDVAPDGEPYHENYCAGDGESGRGKGRGDDDRDDCRIGDGEDDEDRDEDGGNRDDGRDDEDNRGRGNGKGHGH</sequence>
<dbReference type="PANTHER" id="PTHR43576">
    <property type="entry name" value="ALPHA-L-ARABINOFURANOSIDASE C-RELATED"/>
    <property type="match status" value="1"/>
</dbReference>
<dbReference type="Pfam" id="PF22848">
    <property type="entry name" value="ASD1_dom"/>
    <property type="match status" value="1"/>
</dbReference>
<proteinExistence type="predicted"/>
<feature type="region of interest" description="Disordered" evidence="1">
    <location>
        <begin position="753"/>
        <end position="838"/>
    </location>
</feature>
<dbReference type="RefSeq" id="WP_274323171.1">
    <property type="nucleotide sequence ID" value="NZ_CP118158.1"/>
</dbReference>
<dbReference type="GeneID" id="78822431"/>
<dbReference type="InterPro" id="IPR017853">
    <property type="entry name" value="GH"/>
</dbReference>
<feature type="compositionally biased region" description="Basic and acidic residues" evidence="1">
    <location>
        <begin position="814"/>
        <end position="829"/>
    </location>
</feature>
<feature type="domain" description="Alpha-L-arabinofuranosidase 1 catalytic" evidence="2">
    <location>
        <begin position="266"/>
        <end position="486"/>
    </location>
</feature>
<dbReference type="SUPFAM" id="SSF51011">
    <property type="entry name" value="Glycosyl hydrolase domain"/>
    <property type="match status" value="1"/>
</dbReference>
<evidence type="ECO:0000256" key="1">
    <source>
        <dbReference type="SAM" id="MobiDB-lite"/>
    </source>
</evidence>
<feature type="region of interest" description="Disordered" evidence="1">
    <location>
        <begin position="16"/>
        <end position="41"/>
    </location>
</feature>
<name>A0ABD5Y9A6_9EURY</name>